<gene>
    <name evidence="2" type="ORF">NBO_366g0004</name>
</gene>
<protein>
    <submittedName>
        <fullName evidence="2">Uncharacterized protein</fullName>
    </submittedName>
</protein>
<reference evidence="2 3" key="1">
    <citation type="journal article" date="2013" name="BMC Genomics">
        <title>Comparative genomics of parasitic silkworm microsporidia reveal an association between genome expansion and host adaptation.</title>
        <authorList>
            <person name="Pan G."/>
            <person name="Xu J."/>
            <person name="Li T."/>
            <person name="Xia Q."/>
            <person name="Liu S.L."/>
            <person name="Zhang G."/>
            <person name="Li S."/>
            <person name="Li C."/>
            <person name="Liu H."/>
            <person name="Yang L."/>
            <person name="Liu T."/>
            <person name="Zhang X."/>
            <person name="Wu Z."/>
            <person name="Fan W."/>
            <person name="Dang X."/>
            <person name="Xiang H."/>
            <person name="Tao M."/>
            <person name="Li Y."/>
            <person name="Hu J."/>
            <person name="Li Z."/>
            <person name="Lin L."/>
            <person name="Luo J."/>
            <person name="Geng L."/>
            <person name="Wang L."/>
            <person name="Long M."/>
            <person name="Wan Y."/>
            <person name="He N."/>
            <person name="Zhang Z."/>
            <person name="Lu C."/>
            <person name="Keeling P.J."/>
            <person name="Wang J."/>
            <person name="Xiang Z."/>
            <person name="Zhou Z."/>
        </authorList>
    </citation>
    <scope>NUCLEOTIDE SEQUENCE [LARGE SCALE GENOMIC DNA]</scope>
    <source>
        <strain evidence="3">CQ1 / CVCC 102059</strain>
    </source>
</reference>
<dbReference type="EMBL" id="KB909274">
    <property type="protein sequence ID" value="EOB12781.1"/>
    <property type="molecule type" value="Genomic_DNA"/>
</dbReference>
<evidence type="ECO:0000313" key="3">
    <source>
        <dbReference type="Proteomes" id="UP000016927"/>
    </source>
</evidence>
<dbReference type="AlphaFoldDB" id="R0KPY8"/>
<dbReference type="Proteomes" id="UP000016927">
    <property type="component" value="Unassembled WGS sequence"/>
</dbReference>
<accession>R0KPY8</accession>
<keyword evidence="3" id="KW-1185">Reference proteome</keyword>
<sequence>MIYFFFVGMPFFILLSLCSNDTAQSTEVNPLPSFSFNYKTFDDFTCRFDPVYLNPEVSSISVDAHSDFFELFCIFFQISQLIKNEKFLEEFIKLLSYKLGDCLNEKFLYEDEADGIQEITDHDEFVEDFNTSDSLQQDLAQCGSHIIDKVLNKFSIYLRHLSSEKKDNLFFVTCIKSPIANPVDSKSVKNEDTPINNTKLSRLPINLGRELSEKVLDSKDNLINFFINELVDGTTEGFANLVLKNTLKGALTSSKTKRFILKYLRLANDLRKNFTNNPIKCIDTIEEILRNAFKDSSKIKFNKGNVSEETIKELVKKCIDLLK</sequence>
<name>R0KPY8_NOSB1</name>
<proteinExistence type="predicted"/>
<keyword evidence="1" id="KW-0732">Signal</keyword>
<feature type="signal peptide" evidence="1">
    <location>
        <begin position="1"/>
        <end position="25"/>
    </location>
</feature>
<organism evidence="2 3">
    <name type="scientific">Nosema bombycis (strain CQ1 / CVCC 102059)</name>
    <name type="common">Microsporidian parasite</name>
    <name type="synonym">Pebrine of silkworm</name>
    <dbReference type="NCBI Taxonomy" id="578461"/>
    <lineage>
        <taxon>Eukaryota</taxon>
        <taxon>Fungi</taxon>
        <taxon>Fungi incertae sedis</taxon>
        <taxon>Microsporidia</taxon>
        <taxon>Nosematidae</taxon>
        <taxon>Nosema</taxon>
    </lineage>
</organism>
<evidence type="ECO:0000256" key="1">
    <source>
        <dbReference type="SAM" id="SignalP"/>
    </source>
</evidence>
<evidence type="ECO:0000313" key="2">
    <source>
        <dbReference type="EMBL" id="EOB12781.1"/>
    </source>
</evidence>
<dbReference type="VEuPathDB" id="MicrosporidiaDB:NBO_366g0004"/>
<dbReference type="HOGENOM" id="CLU_858156_0_0_1"/>
<feature type="chain" id="PRO_5004343397" evidence="1">
    <location>
        <begin position="26"/>
        <end position="323"/>
    </location>
</feature>